<sequence length="210" mass="22790">MKRLYPFFLISGLTGCLLPVPSFANDSLLYTLRGSGAASDYAFTNMVRPEFGLSLKISNAQHEYMTVRARLAAKNADPNGGVAGVFSIYAGDTFLNTQIATLPFSAGVYVGYQHLWYGPLYNNGFGGGLRMQTRMLGLTLTGRVGALYGQSGTVGWHLDCPGNDFIFYGRAAYPISRNFSVFAFVRQERYVGDGNSLTARDAGLGLQAVF</sequence>
<name>A0ABS6A1Y9_9PROT</name>
<comment type="caution">
    <text evidence="1">The sequence shown here is derived from an EMBL/GenBank/DDBJ whole genome shotgun (WGS) entry which is preliminary data.</text>
</comment>
<reference evidence="1 2" key="1">
    <citation type="journal article" date="2021" name="ISME J.">
        <title>Genomic evolution of the class Acidithiobacillia: deep-branching Proteobacteria living in extreme acidic conditions.</title>
        <authorList>
            <person name="Moya-Beltran A."/>
            <person name="Beard S."/>
            <person name="Rojas-Villalobos C."/>
            <person name="Issotta F."/>
            <person name="Gallardo Y."/>
            <person name="Ulloa R."/>
            <person name="Giaveno A."/>
            <person name="Degli Esposti M."/>
            <person name="Johnson D.B."/>
            <person name="Quatrini R."/>
        </authorList>
    </citation>
    <scope>NUCLEOTIDE SEQUENCE [LARGE SCALE GENOMIC DNA]</scope>
    <source>
        <strain evidence="1 2">RW2</strain>
    </source>
</reference>
<proteinExistence type="predicted"/>
<evidence type="ECO:0000313" key="1">
    <source>
        <dbReference type="EMBL" id="MBU2761425.1"/>
    </source>
</evidence>
<organism evidence="1 2">
    <name type="scientific">Acidithiobacillus sulfurivorans</name>
    <dbReference type="NCBI Taxonomy" id="1958756"/>
    <lineage>
        <taxon>Bacteria</taxon>
        <taxon>Pseudomonadati</taxon>
        <taxon>Pseudomonadota</taxon>
        <taxon>Acidithiobacillia</taxon>
        <taxon>Acidithiobacillales</taxon>
        <taxon>Acidithiobacillaceae</taxon>
        <taxon>Acidithiobacillus</taxon>
    </lineage>
</organism>
<gene>
    <name evidence="1" type="ORF">HAP95_14920</name>
</gene>
<dbReference type="EMBL" id="JAAOMP010000159">
    <property type="protein sequence ID" value="MBU2761425.1"/>
    <property type="molecule type" value="Genomic_DNA"/>
</dbReference>
<evidence type="ECO:0008006" key="3">
    <source>
        <dbReference type="Google" id="ProtNLM"/>
    </source>
</evidence>
<dbReference type="PROSITE" id="PS51257">
    <property type="entry name" value="PROKAR_LIPOPROTEIN"/>
    <property type="match status" value="1"/>
</dbReference>
<accession>A0ABS6A1Y9</accession>
<dbReference type="Proteomes" id="UP000755654">
    <property type="component" value="Unassembled WGS sequence"/>
</dbReference>
<protein>
    <recommendedName>
        <fullName evidence="3">Lipoprotein</fullName>
    </recommendedName>
</protein>
<evidence type="ECO:0000313" key="2">
    <source>
        <dbReference type="Proteomes" id="UP000755654"/>
    </source>
</evidence>
<dbReference type="RefSeq" id="WP_215884922.1">
    <property type="nucleotide sequence ID" value="NZ_JAAOMP010000159.1"/>
</dbReference>
<keyword evidence="2" id="KW-1185">Reference proteome</keyword>